<organism evidence="11">
    <name type="scientific">Sarcoptes scabiei</name>
    <name type="common">Itch mite</name>
    <name type="synonym">Acarus scabiei</name>
    <dbReference type="NCBI Taxonomy" id="52283"/>
    <lineage>
        <taxon>Eukaryota</taxon>
        <taxon>Metazoa</taxon>
        <taxon>Ecdysozoa</taxon>
        <taxon>Arthropoda</taxon>
        <taxon>Chelicerata</taxon>
        <taxon>Arachnida</taxon>
        <taxon>Acari</taxon>
        <taxon>Acariformes</taxon>
        <taxon>Sarcoptiformes</taxon>
        <taxon>Astigmata</taxon>
        <taxon>Psoroptidia</taxon>
        <taxon>Sarcoptoidea</taxon>
        <taxon>Sarcoptidae</taxon>
        <taxon>Sarcoptinae</taxon>
        <taxon>Sarcoptes</taxon>
    </lineage>
</organism>
<dbReference type="OrthoDB" id="6489649at2759"/>
<evidence type="ECO:0000256" key="5">
    <source>
        <dbReference type="ARBA" id="ARBA00023242"/>
    </source>
</evidence>
<dbReference type="EMBL" id="WVUK01000062">
    <property type="protein sequence ID" value="KAF7490839.1"/>
    <property type="molecule type" value="Genomic_DNA"/>
</dbReference>
<evidence type="ECO:0000256" key="8">
    <source>
        <dbReference type="SAM" id="MobiDB-lite"/>
    </source>
</evidence>
<evidence type="ECO:0000256" key="7">
    <source>
        <dbReference type="ARBA" id="ARBA00033464"/>
    </source>
</evidence>
<comment type="subunit">
    <text evidence="3">The RNase H2 complex is a heterotrimer composed of the catalytic subunit RNASEH2A and the non-catalytic subunits RNASEH2B and RNASEH2C.</text>
</comment>
<comment type="similarity">
    <text evidence="2">Belongs to the RNase H2 subunit B family.</text>
</comment>
<dbReference type="GO" id="GO:0006401">
    <property type="term" value="P:RNA catabolic process"/>
    <property type="evidence" value="ECO:0007669"/>
    <property type="project" value="TreeGrafter"/>
</dbReference>
<protein>
    <recommendedName>
        <fullName evidence="4">Ribonuclease H2 subunit B</fullName>
    </recommendedName>
    <alternativeName>
        <fullName evidence="7">Ribonuclease HI subunit B</fullName>
    </alternativeName>
</protein>
<feature type="compositionally biased region" description="Polar residues" evidence="8">
    <location>
        <begin position="281"/>
        <end position="290"/>
    </location>
</feature>
<feature type="domain" description="Rnh202 triple barrel" evidence="10">
    <location>
        <begin position="6"/>
        <end position="75"/>
    </location>
</feature>
<dbReference type="InterPro" id="IPR041195">
    <property type="entry name" value="Rnh202_N"/>
</dbReference>
<evidence type="ECO:0000256" key="2">
    <source>
        <dbReference type="ARBA" id="ARBA00009823"/>
    </source>
</evidence>
<evidence type="ECO:0000259" key="9">
    <source>
        <dbReference type="Pfam" id="PF09468"/>
    </source>
</evidence>
<dbReference type="GO" id="GO:0005654">
    <property type="term" value="C:nucleoplasm"/>
    <property type="evidence" value="ECO:0007669"/>
    <property type="project" value="TreeGrafter"/>
</dbReference>
<dbReference type="PANTHER" id="PTHR13383:SF11">
    <property type="entry name" value="RIBONUCLEASE H2 SUBUNIT B"/>
    <property type="match status" value="1"/>
</dbReference>
<reference evidence="11" key="2">
    <citation type="submission" date="2020-01" db="EMBL/GenBank/DDBJ databases">
        <authorList>
            <person name="Korhonen P.K.K."/>
            <person name="Guangxu M.G."/>
            <person name="Wang T.W."/>
            <person name="Stroehlein A.J.S."/>
            <person name="Young N.D."/>
            <person name="Ang C.-S.A."/>
            <person name="Fernando D.W.F."/>
            <person name="Lu H.L."/>
            <person name="Taylor S.T."/>
            <person name="Ehtesham M.E.M."/>
            <person name="Najaraj S.H.N."/>
            <person name="Harsha G.H.G."/>
            <person name="Madugundu A.M."/>
            <person name="Renuse S.R."/>
            <person name="Holt D.H."/>
            <person name="Pandey A.P."/>
            <person name="Papenfuss A.P."/>
            <person name="Gasser R.B.G."/>
            <person name="Fischer K.F."/>
        </authorList>
    </citation>
    <scope>NUCLEOTIDE SEQUENCE</scope>
    <source>
        <strain evidence="11">SSS_KF_BRIS2020</strain>
    </source>
</reference>
<feature type="compositionally biased region" description="Basic and acidic residues" evidence="8">
    <location>
        <begin position="231"/>
        <end position="262"/>
    </location>
</feature>
<dbReference type="Proteomes" id="UP000070412">
    <property type="component" value="Unassembled WGS sequence"/>
</dbReference>
<feature type="domain" description="Ribonuclease H2 subunit B wHTH" evidence="9">
    <location>
        <begin position="78"/>
        <end position="210"/>
    </location>
</feature>
<keyword evidence="13" id="KW-1185">Reference proteome</keyword>
<evidence type="ECO:0000313" key="13">
    <source>
        <dbReference type="Proteomes" id="UP000070412"/>
    </source>
</evidence>
<gene>
    <name evidence="11" type="ORF">SSS_6554</name>
</gene>
<reference evidence="12" key="3">
    <citation type="submission" date="2022-06" db="UniProtKB">
        <authorList>
            <consortium name="EnsemblMetazoa"/>
        </authorList>
    </citation>
    <scope>IDENTIFICATION</scope>
</reference>
<proteinExistence type="inferred from homology"/>
<dbReference type="EnsemblMetazoa" id="SSS_6554s_mrna">
    <property type="protein sequence ID" value="KAF7490839.1"/>
    <property type="gene ID" value="SSS_6554"/>
</dbReference>
<evidence type="ECO:0000256" key="4">
    <source>
        <dbReference type="ARBA" id="ARBA00019062"/>
    </source>
</evidence>
<reference evidence="13" key="1">
    <citation type="journal article" date="2020" name="PLoS Negl. Trop. Dis.">
        <title>High-quality nuclear genome for Sarcoptes scabiei-A critical resource for a neglected parasite.</title>
        <authorList>
            <person name="Korhonen P.K."/>
            <person name="Gasser R.B."/>
            <person name="Ma G."/>
            <person name="Wang T."/>
            <person name="Stroehlein A.J."/>
            <person name="Young N.D."/>
            <person name="Ang C.S."/>
            <person name="Fernando D.D."/>
            <person name="Lu H.C."/>
            <person name="Taylor S."/>
            <person name="Reynolds S.L."/>
            <person name="Mofiz E."/>
            <person name="Najaraj S.H."/>
            <person name="Gowda H."/>
            <person name="Madugundu A."/>
            <person name="Renuse S."/>
            <person name="Holt D."/>
            <person name="Pandey A."/>
            <person name="Papenfuss A.T."/>
            <person name="Fischer K."/>
        </authorList>
    </citation>
    <scope>NUCLEOTIDE SEQUENCE [LARGE SCALE GENOMIC DNA]</scope>
</reference>
<accession>A0A834R4P7</accession>
<dbReference type="PANTHER" id="PTHR13383">
    <property type="entry name" value="RIBONUCLEASE H2 SUBUNIT B"/>
    <property type="match status" value="1"/>
</dbReference>
<dbReference type="Gene3D" id="2.20.25.530">
    <property type="match status" value="1"/>
</dbReference>
<evidence type="ECO:0000313" key="12">
    <source>
        <dbReference type="EnsemblMetazoa" id="KAF7490839.1"/>
    </source>
</evidence>
<evidence type="ECO:0000256" key="6">
    <source>
        <dbReference type="ARBA" id="ARBA00024778"/>
    </source>
</evidence>
<dbReference type="Pfam" id="PF17745">
    <property type="entry name" value="Ydr279_N"/>
    <property type="match status" value="1"/>
</dbReference>
<name>A0A834R4P7_SARSC</name>
<feature type="region of interest" description="Disordered" evidence="8">
    <location>
        <begin position="224"/>
        <end position="291"/>
    </location>
</feature>
<evidence type="ECO:0000256" key="1">
    <source>
        <dbReference type="ARBA" id="ARBA00004123"/>
    </source>
</evidence>
<evidence type="ECO:0000259" key="10">
    <source>
        <dbReference type="Pfam" id="PF17745"/>
    </source>
</evidence>
<dbReference type="Gene3D" id="1.10.20.120">
    <property type="match status" value="1"/>
</dbReference>
<dbReference type="InterPro" id="IPR019024">
    <property type="entry name" value="RNase_H2_suB_wHTH"/>
</dbReference>
<dbReference type="InterPro" id="IPR040456">
    <property type="entry name" value="RNase_H2_suB"/>
</dbReference>
<sequence length="299" mass="35481">MSKIFILPNRNETKAIKLKAIQLKHPRSKSNCTYFIDQDNRYILELCIKANPFHSWFCDDLLLKDGNLYTLTPIDPLFILIPILKNSKQKNFQSFYDICLEDDCEQNLIDLINFYNDRNLKCVCDVKNFENDFFIKFSKERTLRWLRLKFNQILKHIIDNSLNDNSLTDGFSLIGYTRSSKDLQISQDHHNQFAFEILSEYIDVDLQEELRSYLRLPIKQPDKIHKQGANENKRKFETEKINKTSKDNNGHLEVIQKQEPDISNKNLNKRPRSLQKDSSKSKQMFTTRDISNYFLKKKP</sequence>
<comment type="subcellular location">
    <subcellularLocation>
        <location evidence="1">Nucleus</location>
    </subcellularLocation>
</comment>
<evidence type="ECO:0000256" key="3">
    <source>
        <dbReference type="ARBA" id="ARBA00011277"/>
    </source>
</evidence>
<dbReference type="GO" id="GO:0032299">
    <property type="term" value="C:ribonuclease H2 complex"/>
    <property type="evidence" value="ECO:0007669"/>
    <property type="project" value="InterPro"/>
</dbReference>
<dbReference type="Pfam" id="PF09468">
    <property type="entry name" value="RNase_H2-Ydr279"/>
    <property type="match status" value="1"/>
</dbReference>
<comment type="function">
    <text evidence="6">Non catalytic subunit of RNase H2, an endonuclease that specifically degrades the RNA of RNA:DNA hybrids. Participates in DNA replication, possibly by mediating the removal of lagging-strand Okazaki fragment RNA primers during DNA replication. Mediates the excision of single ribonucleotides from DNA:RNA duplexes.</text>
</comment>
<evidence type="ECO:0000313" key="11">
    <source>
        <dbReference type="EMBL" id="KAF7490839.1"/>
    </source>
</evidence>
<keyword evidence="5" id="KW-0539">Nucleus</keyword>
<dbReference type="AlphaFoldDB" id="A0A834R4P7"/>